<protein>
    <submittedName>
        <fullName evidence="1">HAD family hydrolase</fullName>
        <ecNumber evidence="1">3.-.-.-</ecNumber>
    </submittedName>
</protein>
<evidence type="ECO:0000313" key="1">
    <source>
        <dbReference type="EMBL" id="MDO7905221.1"/>
    </source>
</evidence>
<dbReference type="GO" id="GO:0016787">
    <property type="term" value="F:hydrolase activity"/>
    <property type="evidence" value="ECO:0007669"/>
    <property type="project" value="UniProtKB-KW"/>
</dbReference>
<dbReference type="SFLD" id="SFLDS00003">
    <property type="entry name" value="Haloacid_Dehalogenase"/>
    <property type="match status" value="1"/>
</dbReference>
<dbReference type="NCBIfam" id="TIGR00099">
    <property type="entry name" value="Cof-subfamily"/>
    <property type="match status" value="1"/>
</dbReference>
<dbReference type="SUPFAM" id="SSF56784">
    <property type="entry name" value="HAD-like"/>
    <property type="match status" value="1"/>
</dbReference>
<dbReference type="Proteomes" id="UP001240171">
    <property type="component" value="Unassembled WGS sequence"/>
</dbReference>
<dbReference type="SFLD" id="SFLDG01140">
    <property type="entry name" value="C2.B:_Phosphomannomutase_and_P"/>
    <property type="match status" value="1"/>
</dbReference>
<gene>
    <name evidence="1" type="ORF">Q5741_02185</name>
</gene>
<dbReference type="EC" id="3.-.-.-" evidence="1"/>
<dbReference type="RefSeq" id="WP_305022399.1">
    <property type="nucleotide sequence ID" value="NZ_JAUQTB010000001.1"/>
</dbReference>
<dbReference type="Gene3D" id="3.30.1240.10">
    <property type="match status" value="1"/>
</dbReference>
<keyword evidence="2" id="KW-1185">Reference proteome</keyword>
<dbReference type="InterPro" id="IPR000150">
    <property type="entry name" value="Cof"/>
</dbReference>
<dbReference type="InterPro" id="IPR023214">
    <property type="entry name" value="HAD_sf"/>
</dbReference>
<organism evidence="1 2">
    <name type="scientific">Paenibacillus lacisoli</name>
    <dbReference type="NCBI Taxonomy" id="3064525"/>
    <lineage>
        <taxon>Bacteria</taxon>
        <taxon>Bacillati</taxon>
        <taxon>Bacillota</taxon>
        <taxon>Bacilli</taxon>
        <taxon>Bacillales</taxon>
        <taxon>Paenibacillaceae</taxon>
        <taxon>Paenibacillus</taxon>
    </lineage>
</organism>
<reference evidence="1 2" key="1">
    <citation type="submission" date="2023-07" db="EMBL/GenBank/DDBJ databases">
        <title>Paenibacillus sp. JX-17 nov. isolated from soil.</title>
        <authorList>
            <person name="Wan Y."/>
            <person name="Liu B."/>
        </authorList>
    </citation>
    <scope>NUCLEOTIDE SEQUENCE [LARGE SCALE GENOMIC DNA]</scope>
    <source>
        <strain evidence="1 2">JX-17</strain>
    </source>
</reference>
<dbReference type="Pfam" id="PF08282">
    <property type="entry name" value="Hydrolase_3"/>
    <property type="match status" value="1"/>
</dbReference>
<proteinExistence type="predicted"/>
<dbReference type="PROSITE" id="PS01228">
    <property type="entry name" value="COF_1"/>
    <property type="match status" value="1"/>
</dbReference>
<comment type="caution">
    <text evidence="1">The sequence shown here is derived from an EMBL/GenBank/DDBJ whole genome shotgun (WGS) entry which is preliminary data.</text>
</comment>
<dbReference type="EMBL" id="JAUQTB010000001">
    <property type="protein sequence ID" value="MDO7905221.1"/>
    <property type="molecule type" value="Genomic_DNA"/>
</dbReference>
<evidence type="ECO:0000313" key="2">
    <source>
        <dbReference type="Proteomes" id="UP001240171"/>
    </source>
</evidence>
<dbReference type="NCBIfam" id="TIGR01484">
    <property type="entry name" value="HAD-SF-IIB"/>
    <property type="match status" value="1"/>
</dbReference>
<dbReference type="PANTHER" id="PTHR10000">
    <property type="entry name" value="PHOSPHOSERINE PHOSPHATASE"/>
    <property type="match status" value="1"/>
</dbReference>
<dbReference type="InterPro" id="IPR006379">
    <property type="entry name" value="HAD-SF_hydro_IIB"/>
</dbReference>
<sequence>MEFPLIIIDLDGTLLSSTKEISNRNKQAILDCAERGMKFIFATARPPRAVKLFMKEELLKIGSFIYYNGAYMECRHTGIIKHLPIEAEVTAEILDYCLAYNPDLDLSLEVKDEWLSLREYDAETLMRVKGKPVVKSREELGGLEASKILFSGDVDMVSFQERFNRKVNILVTDQAKLVQISSLQASKERAAAVLGEAMNISLGNTMVFGDDWNDIGLFETCGWPVAMGNAIDELKLRSKEITATNDHDGVAEVLERLCRLSRS</sequence>
<name>A0ABT9C7L1_9BACL</name>
<dbReference type="Gene3D" id="3.40.50.1000">
    <property type="entry name" value="HAD superfamily/HAD-like"/>
    <property type="match status" value="1"/>
</dbReference>
<dbReference type="PANTHER" id="PTHR10000:SF8">
    <property type="entry name" value="HAD SUPERFAMILY HYDROLASE-LIKE, TYPE 3"/>
    <property type="match status" value="1"/>
</dbReference>
<accession>A0ABT9C7L1</accession>
<dbReference type="InterPro" id="IPR036412">
    <property type="entry name" value="HAD-like_sf"/>
</dbReference>
<keyword evidence="1" id="KW-0378">Hydrolase</keyword>